<dbReference type="RefSeq" id="WP_336585054.1">
    <property type="nucleotide sequence ID" value="NZ_JBBAXC010000001.1"/>
</dbReference>
<evidence type="ECO:0000313" key="2">
    <source>
        <dbReference type="EMBL" id="MEI5905639.1"/>
    </source>
</evidence>
<accession>A0ABU8H8Y6</accession>
<sequence length="301" mass="32312">MVLRVVPSVMYSTVQAAIDDSSSGDSLKILAGTFDGFEVTVGKDNLKIFGCGIGRTIIAGASAQGSNDGVVVNANRTILQGFTVQGFSNIGIFVPSNNNVMKQIESTLNSDEGILIIGENNLISNCKTSFNNSGIEINDENNCVISCVSTQNDFFGYSFQDVQCKLLFSLAKNNRSIGLDLDDDFNTIFQNKFLGNGCGIKIDDENNNVIGNIVCNNIDSGILLDNNADFNVVDSNIVKNNGNDVSGGSGIFVDSSTENNPVRFNKLRNNTPFDIEIEGLVTDNIYNGNKCENSNFPGICT</sequence>
<dbReference type="SMART" id="SM00710">
    <property type="entry name" value="PbH1"/>
    <property type="match status" value="4"/>
</dbReference>
<dbReference type="Pfam" id="PF13229">
    <property type="entry name" value="Beta_helix"/>
    <property type="match status" value="1"/>
</dbReference>
<evidence type="ECO:0000313" key="3">
    <source>
        <dbReference type="Proteomes" id="UP001312865"/>
    </source>
</evidence>
<dbReference type="InterPro" id="IPR039448">
    <property type="entry name" value="Beta_helix"/>
</dbReference>
<dbReference type="InterPro" id="IPR006626">
    <property type="entry name" value="PbH1"/>
</dbReference>
<protein>
    <submittedName>
        <fullName evidence="2">Right-handed parallel beta-helix repeat-containing protein</fullName>
    </submittedName>
</protein>
<dbReference type="EMBL" id="JBBAXC010000001">
    <property type="protein sequence ID" value="MEI5905639.1"/>
    <property type="molecule type" value="Genomic_DNA"/>
</dbReference>
<gene>
    <name evidence="2" type="ORF">WAK64_00985</name>
</gene>
<evidence type="ECO:0000259" key="1">
    <source>
        <dbReference type="Pfam" id="PF13229"/>
    </source>
</evidence>
<dbReference type="InterPro" id="IPR012334">
    <property type="entry name" value="Pectin_lyas_fold"/>
</dbReference>
<dbReference type="Proteomes" id="UP001312865">
    <property type="component" value="Unassembled WGS sequence"/>
</dbReference>
<dbReference type="Gene3D" id="2.160.20.10">
    <property type="entry name" value="Single-stranded right-handed beta-helix, Pectin lyase-like"/>
    <property type="match status" value="1"/>
</dbReference>
<organism evidence="2 3">
    <name type="scientific">Bacillus spongiae</name>
    <dbReference type="NCBI Taxonomy" id="2683610"/>
    <lineage>
        <taxon>Bacteria</taxon>
        <taxon>Bacillati</taxon>
        <taxon>Bacillota</taxon>
        <taxon>Bacilli</taxon>
        <taxon>Bacillales</taxon>
        <taxon>Bacillaceae</taxon>
        <taxon>Bacillus</taxon>
    </lineage>
</organism>
<name>A0ABU8H8Y6_9BACI</name>
<dbReference type="InterPro" id="IPR011050">
    <property type="entry name" value="Pectin_lyase_fold/virulence"/>
</dbReference>
<reference evidence="2 3" key="1">
    <citation type="journal article" date="2018" name="J. Microbiol.">
        <title>Bacillus spongiae sp. nov., isolated from sponge of Jeju Island.</title>
        <authorList>
            <person name="Lee G.E."/>
            <person name="Im W.T."/>
            <person name="Park J.S."/>
        </authorList>
    </citation>
    <scope>NUCLEOTIDE SEQUENCE [LARGE SCALE GENOMIC DNA]</scope>
    <source>
        <strain evidence="2 3">135PIL107-10</strain>
    </source>
</reference>
<feature type="domain" description="Right handed beta helix" evidence="1">
    <location>
        <begin position="69"/>
        <end position="210"/>
    </location>
</feature>
<keyword evidence="3" id="KW-1185">Reference proteome</keyword>
<proteinExistence type="predicted"/>
<dbReference type="SUPFAM" id="SSF51126">
    <property type="entry name" value="Pectin lyase-like"/>
    <property type="match status" value="1"/>
</dbReference>
<comment type="caution">
    <text evidence="2">The sequence shown here is derived from an EMBL/GenBank/DDBJ whole genome shotgun (WGS) entry which is preliminary data.</text>
</comment>